<dbReference type="InterPro" id="IPR020458">
    <property type="entry name" value="Znf_DskA_TraR_CS"/>
</dbReference>
<dbReference type="RefSeq" id="WP_068134331.1">
    <property type="nucleotide sequence ID" value="NZ_CP042914.1"/>
</dbReference>
<evidence type="ECO:0000259" key="5">
    <source>
        <dbReference type="Pfam" id="PF01258"/>
    </source>
</evidence>
<dbReference type="PANTHER" id="PTHR33823">
    <property type="entry name" value="RNA POLYMERASE-BINDING TRANSCRIPTION FACTOR DKSA-RELATED"/>
    <property type="match status" value="1"/>
</dbReference>
<dbReference type="InterPro" id="IPR000962">
    <property type="entry name" value="Znf_DskA_TraR"/>
</dbReference>
<dbReference type="Pfam" id="PF01258">
    <property type="entry name" value="zf-dskA_traR"/>
    <property type="match status" value="1"/>
</dbReference>
<reference evidence="6 7" key="1">
    <citation type="submission" date="2019-08" db="EMBL/GenBank/DDBJ databases">
        <title>Deep-cultivation of Planctomycetes and their phenomic and genomic characterization uncovers novel biology.</title>
        <authorList>
            <person name="Wiegand S."/>
            <person name="Jogler M."/>
            <person name="Boedeker C."/>
            <person name="Pinto D."/>
            <person name="Vollmers J."/>
            <person name="Rivas-Marin E."/>
            <person name="Kohn T."/>
            <person name="Peeters S.H."/>
            <person name="Heuer A."/>
            <person name="Rast P."/>
            <person name="Oberbeckmann S."/>
            <person name="Bunk B."/>
            <person name="Jeske O."/>
            <person name="Meyerdierks A."/>
            <person name="Storesund J.E."/>
            <person name="Kallscheuer N."/>
            <person name="Luecker S."/>
            <person name="Lage O.M."/>
            <person name="Pohl T."/>
            <person name="Merkel B.J."/>
            <person name="Hornburger P."/>
            <person name="Mueller R.-W."/>
            <person name="Bruemmer F."/>
            <person name="Labrenz M."/>
            <person name="Spormann A.M."/>
            <person name="Op den Camp H."/>
            <person name="Overmann J."/>
            <person name="Amann R."/>
            <person name="Jetten M.S.M."/>
            <person name="Mascher T."/>
            <person name="Medema M.H."/>
            <person name="Devos D.P."/>
            <person name="Kaster A.-K."/>
            <person name="Ovreas L."/>
            <person name="Rohde M."/>
            <person name="Galperin M.Y."/>
            <person name="Jogler C."/>
        </authorList>
    </citation>
    <scope>NUCLEOTIDE SEQUENCE [LARGE SCALE GENOMIC DNA]</scope>
    <source>
        <strain evidence="6 7">UC8</strain>
    </source>
</reference>
<evidence type="ECO:0000256" key="4">
    <source>
        <dbReference type="PROSITE-ProRule" id="PRU00510"/>
    </source>
</evidence>
<dbReference type="PROSITE" id="PS51128">
    <property type="entry name" value="ZF_DKSA_2"/>
    <property type="match status" value="1"/>
</dbReference>
<organism evidence="6 7">
    <name type="scientific">Roseimaritima ulvae</name>
    <dbReference type="NCBI Taxonomy" id="980254"/>
    <lineage>
        <taxon>Bacteria</taxon>
        <taxon>Pseudomonadati</taxon>
        <taxon>Planctomycetota</taxon>
        <taxon>Planctomycetia</taxon>
        <taxon>Pirellulales</taxon>
        <taxon>Pirellulaceae</taxon>
        <taxon>Roseimaritima</taxon>
    </lineage>
</organism>
<gene>
    <name evidence="6" type="primary">yocK_1</name>
    <name evidence="6" type="ORF">UC8_17620</name>
</gene>
<dbReference type="SUPFAM" id="SSF57716">
    <property type="entry name" value="Glucocorticoid receptor-like (DNA-binding domain)"/>
    <property type="match status" value="1"/>
</dbReference>
<keyword evidence="1" id="KW-0479">Metal-binding</keyword>
<proteinExistence type="predicted"/>
<dbReference type="AlphaFoldDB" id="A0A5B9QLE3"/>
<sequence length="135" mass="15028">MPKKEALKKLREVLIRRRDALRRALAGDLSLLQEVRDTGPGDLLDAAVDTAQDEVNSQLVEAESRELTLIDEALERLKDGSYGTCDECGKNIPMARLQALPYATDCIQCRRKSEQGLSPSVSWNRVFEDAPIDSV</sequence>
<dbReference type="InterPro" id="IPR037187">
    <property type="entry name" value="DnaK_N"/>
</dbReference>
<keyword evidence="2" id="KW-0863">Zinc-finger</keyword>
<dbReference type="Proteomes" id="UP000325286">
    <property type="component" value="Chromosome"/>
</dbReference>
<evidence type="ECO:0000256" key="2">
    <source>
        <dbReference type="ARBA" id="ARBA00022771"/>
    </source>
</evidence>
<evidence type="ECO:0000256" key="1">
    <source>
        <dbReference type="ARBA" id="ARBA00022723"/>
    </source>
</evidence>
<evidence type="ECO:0000313" key="6">
    <source>
        <dbReference type="EMBL" id="QEG39764.1"/>
    </source>
</evidence>
<dbReference type="InterPro" id="IPR020460">
    <property type="entry name" value="Znf_C4-type_bac"/>
</dbReference>
<dbReference type="EMBL" id="CP042914">
    <property type="protein sequence ID" value="QEG39764.1"/>
    <property type="molecule type" value="Genomic_DNA"/>
</dbReference>
<evidence type="ECO:0000256" key="3">
    <source>
        <dbReference type="ARBA" id="ARBA00022833"/>
    </source>
</evidence>
<dbReference type="Gene3D" id="1.20.120.910">
    <property type="entry name" value="DksA, coiled-coil domain"/>
    <property type="match status" value="1"/>
</dbReference>
<dbReference type="PRINTS" id="PR00618">
    <property type="entry name" value="DKSAZNFINGER"/>
</dbReference>
<dbReference type="SUPFAM" id="SSF109635">
    <property type="entry name" value="DnaK suppressor protein DksA, alpha-hairpin domain"/>
    <property type="match status" value="1"/>
</dbReference>
<name>A0A5B9QLE3_9BACT</name>
<protein>
    <submittedName>
        <fullName evidence="6">General stress protein 16O</fullName>
    </submittedName>
</protein>
<feature type="zinc finger region" description="dksA C4-type" evidence="4">
    <location>
        <begin position="85"/>
        <end position="109"/>
    </location>
</feature>
<keyword evidence="3" id="KW-0862">Zinc</keyword>
<keyword evidence="7" id="KW-1185">Reference proteome</keyword>
<dbReference type="PANTHER" id="PTHR33823:SF4">
    <property type="entry name" value="GENERAL STRESS PROTEIN 16O"/>
    <property type="match status" value="1"/>
</dbReference>
<dbReference type="PROSITE" id="PS01102">
    <property type="entry name" value="ZF_DKSA_1"/>
    <property type="match status" value="1"/>
</dbReference>
<evidence type="ECO:0000313" key="7">
    <source>
        <dbReference type="Proteomes" id="UP000325286"/>
    </source>
</evidence>
<accession>A0A5B9QLE3</accession>
<feature type="domain" description="Zinc finger DksA/TraR C4-type" evidence="5">
    <location>
        <begin position="80"/>
        <end position="115"/>
    </location>
</feature>
<dbReference type="GO" id="GO:0008270">
    <property type="term" value="F:zinc ion binding"/>
    <property type="evidence" value="ECO:0007669"/>
    <property type="project" value="UniProtKB-KW"/>
</dbReference>
<dbReference type="KEGG" id="rul:UC8_17620"/>
<dbReference type="OrthoDB" id="9811543at2"/>